<accession>A0A7U2FGV6</accession>
<sequence>MSSSLAINCGAQWLSLPRFPPVLVRRVVLRLGDYITSSHRPVVDLLPMLELVWRNNAGEPKIKFDRTEKAREGTLLVPICPAEPAVYKLVLNRLLHVPGTKDSLDLKRSSTVMRQVLITSRDAEGQVVYRSSRPEGDTESIFAIPGGVKVLEMLNLQPLSESVG</sequence>
<protein>
    <submittedName>
        <fullName evidence="1">Uncharacterized protein</fullName>
    </submittedName>
</protein>
<evidence type="ECO:0000313" key="2">
    <source>
        <dbReference type="Proteomes" id="UP000663193"/>
    </source>
</evidence>
<dbReference type="VEuPathDB" id="FungiDB:JI435_441120"/>
<proteinExistence type="predicted"/>
<keyword evidence="2" id="KW-1185">Reference proteome</keyword>
<reference evidence="2" key="1">
    <citation type="journal article" date="2021" name="BMC Genomics">
        <title>Chromosome-level genome assembly and manually-curated proteome of model necrotroph Parastagonospora nodorum Sn15 reveals a genome-wide trove of candidate effector homologs, and redundancy of virulence-related functions within an accessory chromosome.</title>
        <authorList>
            <person name="Bertazzoni S."/>
            <person name="Jones D.A.B."/>
            <person name="Phan H.T."/>
            <person name="Tan K.-C."/>
            <person name="Hane J.K."/>
        </authorList>
    </citation>
    <scope>NUCLEOTIDE SEQUENCE [LARGE SCALE GENOMIC DNA]</scope>
    <source>
        <strain evidence="2">SN15 / ATCC MYA-4574 / FGSC 10173)</strain>
    </source>
</reference>
<gene>
    <name evidence="1" type="ORF">JI435_441120</name>
</gene>
<dbReference type="EMBL" id="CP069036">
    <property type="protein sequence ID" value="QRD02621.1"/>
    <property type="molecule type" value="Genomic_DNA"/>
</dbReference>
<organism evidence="1 2">
    <name type="scientific">Phaeosphaeria nodorum (strain SN15 / ATCC MYA-4574 / FGSC 10173)</name>
    <name type="common">Glume blotch fungus</name>
    <name type="synonym">Parastagonospora nodorum</name>
    <dbReference type="NCBI Taxonomy" id="321614"/>
    <lineage>
        <taxon>Eukaryota</taxon>
        <taxon>Fungi</taxon>
        <taxon>Dikarya</taxon>
        <taxon>Ascomycota</taxon>
        <taxon>Pezizomycotina</taxon>
        <taxon>Dothideomycetes</taxon>
        <taxon>Pleosporomycetidae</taxon>
        <taxon>Pleosporales</taxon>
        <taxon>Pleosporineae</taxon>
        <taxon>Phaeosphaeriaceae</taxon>
        <taxon>Parastagonospora</taxon>
    </lineage>
</organism>
<evidence type="ECO:0000313" key="1">
    <source>
        <dbReference type="EMBL" id="QRD02621.1"/>
    </source>
</evidence>
<dbReference type="AlphaFoldDB" id="A0A7U2FGV6"/>
<name>A0A7U2FGV6_PHANO</name>
<dbReference type="Proteomes" id="UP000663193">
    <property type="component" value="Chromosome 14"/>
</dbReference>